<comment type="caution">
    <text evidence="2">The sequence shown here is derived from an EMBL/GenBank/DDBJ whole genome shotgun (WGS) entry which is preliminary data.</text>
</comment>
<reference evidence="2 3" key="1">
    <citation type="submission" date="2023-07" db="EMBL/GenBank/DDBJ databases">
        <title>Sorghum-associated microbial communities from plants grown in Nebraska, USA.</title>
        <authorList>
            <person name="Schachtman D."/>
        </authorList>
    </citation>
    <scope>NUCLEOTIDE SEQUENCE [LARGE SCALE GENOMIC DNA]</scope>
    <source>
        <strain evidence="2 3">2980</strain>
    </source>
</reference>
<keyword evidence="3" id="KW-1185">Reference proteome</keyword>
<keyword evidence="1" id="KW-0812">Transmembrane</keyword>
<feature type="transmembrane region" description="Helical" evidence="1">
    <location>
        <begin position="333"/>
        <end position="357"/>
    </location>
</feature>
<feature type="transmembrane region" description="Helical" evidence="1">
    <location>
        <begin position="301"/>
        <end position="321"/>
    </location>
</feature>
<gene>
    <name evidence="2" type="ORF">J2Y69_002684</name>
</gene>
<dbReference type="InterPro" id="IPR045931">
    <property type="entry name" value="DUF6350"/>
</dbReference>
<feature type="transmembrane region" description="Helical" evidence="1">
    <location>
        <begin position="113"/>
        <end position="133"/>
    </location>
</feature>
<feature type="transmembrane region" description="Helical" evidence="1">
    <location>
        <begin position="377"/>
        <end position="395"/>
    </location>
</feature>
<protein>
    <recommendedName>
        <fullName evidence="4">Integral membrane protein</fullName>
    </recommendedName>
</protein>
<dbReference type="RefSeq" id="WP_310021531.1">
    <property type="nucleotide sequence ID" value="NZ_JAVDUM010000012.1"/>
</dbReference>
<evidence type="ECO:0000313" key="3">
    <source>
        <dbReference type="Proteomes" id="UP001259347"/>
    </source>
</evidence>
<accession>A0ABU1SGI9</accession>
<sequence>MQRLLIVLLAAIDAAVAAAVGLAVILAPLTVLWTIAFGVGADWGALWPATSTLWQLGHGVPVDIALPDAVLRDAGIAPEASSFAISVPPLALLVFTVVFAARSGRRAALAGSWVTGVVAGTTAFTLIAAVVALTGHLAIAATPMAWGIAAPGIAYLCGALVGGIAVAWTDGDGGIVDAVHDRVDAWGDWSGVPGDAVRGAAAALVAVLGAAGLAFGVAALLRGGEAVALFESLRVDGLGATVISLGQLAYVPTLLCWAMAWLAGPGFAVGVGTAVSPAGTQLGAVPGIPVLGLLPETSSPWLLIVVLVPIGAGALAGWIVRSRAVSAGEERGIVPRLGTAIGIAVLAGAGAALLATLSSGSLGPARLAQAGPEAGPMALAIGAEVLVGAAIMLLAPRHRNERLLEARLD</sequence>
<evidence type="ECO:0008006" key="4">
    <source>
        <dbReference type="Google" id="ProtNLM"/>
    </source>
</evidence>
<organism evidence="2 3">
    <name type="scientific">Microbacterium resistens</name>
    <dbReference type="NCBI Taxonomy" id="156977"/>
    <lineage>
        <taxon>Bacteria</taxon>
        <taxon>Bacillati</taxon>
        <taxon>Actinomycetota</taxon>
        <taxon>Actinomycetes</taxon>
        <taxon>Micrococcales</taxon>
        <taxon>Microbacteriaceae</taxon>
        <taxon>Microbacterium</taxon>
    </lineage>
</organism>
<feature type="transmembrane region" description="Helical" evidence="1">
    <location>
        <begin position="145"/>
        <end position="168"/>
    </location>
</feature>
<proteinExistence type="predicted"/>
<keyword evidence="1" id="KW-1133">Transmembrane helix</keyword>
<name>A0ABU1SGI9_9MICO</name>
<dbReference type="Pfam" id="PF19877">
    <property type="entry name" value="DUF6350"/>
    <property type="match status" value="1"/>
</dbReference>
<evidence type="ECO:0000313" key="2">
    <source>
        <dbReference type="EMBL" id="MDR6868073.1"/>
    </source>
</evidence>
<keyword evidence="1" id="KW-0472">Membrane</keyword>
<feature type="transmembrane region" description="Helical" evidence="1">
    <location>
        <begin position="82"/>
        <end position="101"/>
    </location>
</feature>
<evidence type="ECO:0000256" key="1">
    <source>
        <dbReference type="SAM" id="Phobius"/>
    </source>
</evidence>
<feature type="transmembrane region" description="Helical" evidence="1">
    <location>
        <begin position="242"/>
        <end position="263"/>
    </location>
</feature>
<dbReference type="EMBL" id="JAVDUM010000012">
    <property type="protein sequence ID" value="MDR6868073.1"/>
    <property type="molecule type" value="Genomic_DNA"/>
</dbReference>
<feature type="transmembrane region" description="Helical" evidence="1">
    <location>
        <begin position="199"/>
        <end position="221"/>
    </location>
</feature>
<dbReference type="Proteomes" id="UP001259347">
    <property type="component" value="Unassembled WGS sequence"/>
</dbReference>